<keyword evidence="1 3" id="KW-0732">Signal</keyword>
<feature type="chain" id="PRO_5019303288" description="LamG-like jellyroll fold domain-containing protein" evidence="3">
    <location>
        <begin position="24"/>
        <end position="462"/>
    </location>
</feature>
<dbReference type="SUPFAM" id="SSF49899">
    <property type="entry name" value="Concanavalin A-like lectins/glucanases"/>
    <property type="match status" value="1"/>
</dbReference>
<evidence type="ECO:0000256" key="1">
    <source>
        <dbReference type="ARBA" id="ARBA00022729"/>
    </source>
</evidence>
<dbReference type="SMART" id="SM00560">
    <property type="entry name" value="LamGL"/>
    <property type="match status" value="1"/>
</dbReference>
<feature type="signal peptide" evidence="3">
    <location>
        <begin position="1"/>
        <end position="23"/>
    </location>
</feature>
<evidence type="ECO:0000259" key="4">
    <source>
        <dbReference type="SMART" id="SM00560"/>
    </source>
</evidence>
<dbReference type="Pfam" id="PF13731">
    <property type="entry name" value="WxL"/>
    <property type="match status" value="1"/>
</dbReference>
<evidence type="ECO:0000256" key="3">
    <source>
        <dbReference type="SAM" id="SignalP"/>
    </source>
</evidence>
<dbReference type="RefSeq" id="WP_126410110.1">
    <property type="nucleotide sequence ID" value="NZ_RXNT01000016.1"/>
</dbReference>
<dbReference type="AlphaFoldDB" id="A0A431VYE0"/>
<protein>
    <recommendedName>
        <fullName evidence="4">LamG-like jellyroll fold domain-containing protein</fullName>
    </recommendedName>
</protein>
<evidence type="ECO:0000313" key="6">
    <source>
        <dbReference type="Proteomes" id="UP000271374"/>
    </source>
</evidence>
<proteinExistence type="predicted"/>
<gene>
    <name evidence="5" type="ORF">EKG37_17535</name>
</gene>
<feature type="domain" description="LamG-like jellyroll fold" evidence="4">
    <location>
        <begin position="47"/>
        <end position="185"/>
    </location>
</feature>
<dbReference type="EMBL" id="RXNT01000016">
    <property type="protein sequence ID" value="RTR28106.1"/>
    <property type="molecule type" value="Genomic_DNA"/>
</dbReference>
<dbReference type="Pfam" id="PF13385">
    <property type="entry name" value="Laminin_G_3"/>
    <property type="match status" value="1"/>
</dbReference>
<keyword evidence="2" id="KW-1015">Disulfide bond</keyword>
<dbReference type="Proteomes" id="UP000271374">
    <property type="component" value="Unassembled WGS sequence"/>
</dbReference>
<organism evidence="5 6">
    <name type="scientific">Bacillus yapensis</name>
    <dbReference type="NCBI Taxonomy" id="2492960"/>
    <lineage>
        <taxon>Bacteria</taxon>
        <taxon>Bacillati</taxon>
        <taxon>Bacillota</taxon>
        <taxon>Bacilli</taxon>
        <taxon>Bacillales</taxon>
        <taxon>Bacillaceae</taxon>
        <taxon>Bacillus</taxon>
    </lineage>
</organism>
<evidence type="ECO:0000313" key="5">
    <source>
        <dbReference type="EMBL" id="RTR28106.1"/>
    </source>
</evidence>
<accession>A0A431VYE0</accession>
<dbReference type="InterPro" id="IPR006558">
    <property type="entry name" value="LamG-like"/>
</dbReference>
<keyword evidence="6" id="KW-1185">Reference proteome</keyword>
<dbReference type="InterPro" id="IPR027994">
    <property type="entry name" value="WxL_dom"/>
</dbReference>
<dbReference type="Gene3D" id="2.60.120.200">
    <property type="match status" value="1"/>
</dbReference>
<reference evidence="5 6" key="1">
    <citation type="submission" date="2018-12" db="EMBL/GenBank/DDBJ databases">
        <title>Bacillus yapensis draft genome sequence.</title>
        <authorList>
            <person name="Yu L."/>
            <person name="Xu X."/>
            <person name="Tang X."/>
        </authorList>
    </citation>
    <scope>NUCLEOTIDE SEQUENCE [LARGE SCALE GENOMIC DNA]</scope>
    <source>
        <strain evidence="5 6">XXST-01</strain>
    </source>
</reference>
<name>A0A431VYE0_9BACI</name>
<dbReference type="OrthoDB" id="2940937at2"/>
<comment type="caution">
    <text evidence="5">The sequence shown here is derived from an EMBL/GenBank/DDBJ whole genome shotgun (WGS) entry which is preliminary data.</text>
</comment>
<evidence type="ECO:0000256" key="2">
    <source>
        <dbReference type="ARBA" id="ARBA00023157"/>
    </source>
</evidence>
<sequence>MRKFLLFILLIVSLAVSPSASKAAVSGLNFNGQNNYINPKLAFDNSKPFTVQAELKLNQINTANNMHIVSNLDARKGFAISYRTSDNRLTFVSYNGDSATQSANSSNNIQANKWYRVTGVYNGTDLKLYIDGVLQQTEVLSGVSQKGIPPVFFGARPIGTGTSYTEPFKGELGEVKLWNKALTQAEVTNNNNTTNLVGYWVLDGLTTSTVYDQSINNNHGQAFNFLSNLGLSASNLTDMAIGMSWGNFTNANYELIQNGRTIYSGPNAQYIHQNLISDTLYSYTLKGKSANGESIPITKTFATKPGELAILQVPSALNFNAITLNGLEQKSYGSFNQKIIVKDTRKNRNGWKLVVKATPLKSTNSMRTFPTNKISLKPVSSITQTSGLVATKPTITNSTQFIDEEKKKLVSAGTNTGYGVYEITLPSQALELTLSPANTYVNSNGSALSYFTDLTWTIEEGA</sequence>
<dbReference type="InterPro" id="IPR013320">
    <property type="entry name" value="ConA-like_dom_sf"/>
</dbReference>